<feature type="transmembrane region" description="Helical" evidence="17">
    <location>
        <begin position="354"/>
        <end position="375"/>
    </location>
</feature>
<dbReference type="InterPro" id="IPR007110">
    <property type="entry name" value="Ig-like_dom"/>
</dbReference>
<name>A0A6P8SIH4_GEOSA</name>
<dbReference type="FunFam" id="2.60.40.10:FF:000298">
    <property type="entry name" value="Nectin cell adhesion molecule 3"/>
    <property type="match status" value="1"/>
</dbReference>
<feature type="domain" description="Ig-like" evidence="18">
    <location>
        <begin position="157"/>
        <end position="248"/>
    </location>
</feature>
<keyword evidence="12" id="KW-1015">Disulfide bond</keyword>
<evidence type="ECO:0000313" key="19">
    <source>
        <dbReference type="Proteomes" id="UP000515159"/>
    </source>
</evidence>
<dbReference type="InterPro" id="IPR013783">
    <property type="entry name" value="Ig-like_fold"/>
</dbReference>
<dbReference type="InterPro" id="IPR052659">
    <property type="entry name" value="Nectin/PVR"/>
</dbReference>
<evidence type="ECO:0000256" key="17">
    <source>
        <dbReference type="SAM" id="Phobius"/>
    </source>
</evidence>
<keyword evidence="13" id="KW-0325">Glycoprotein</keyword>
<evidence type="ECO:0000256" key="9">
    <source>
        <dbReference type="ARBA" id="ARBA00022949"/>
    </source>
</evidence>
<protein>
    <recommendedName>
        <fullName evidence="15">Nectin cell adhesion molecule 3</fullName>
    </recommendedName>
</protein>
<dbReference type="GO" id="GO:0005912">
    <property type="term" value="C:adherens junction"/>
    <property type="evidence" value="ECO:0007669"/>
    <property type="project" value="UniProtKB-SubCell"/>
</dbReference>
<comment type="similarity">
    <text evidence="3">Belongs to the nectin family.</text>
</comment>
<evidence type="ECO:0000259" key="18">
    <source>
        <dbReference type="PROSITE" id="PS50835"/>
    </source>
</evidence>
<dbReference type="OrthoDB" id="6413693at2759"/>
<dbReference type="Pfam" id="PF07686">
    <property type="entry name" value="V-set"/>
    <property type="match status" value="1"/>
</dbReference>
<dbReference type="PANTHER" id="PTHR47387">
    <property type="entry name" value="NECTIN-2"/>
    <property type="match status" value="1"/>
</dbReference>
<keyword evidence="7" id="KW-0677">Repeat</keyword>
<evidence type="ECO:0000256" key="16">
    <source>
        <dbReference type="SAM" id="MobiDB-lite"/>
    </source>
</evidence>
<feature type="domain" description="Ig-like" evidence="18">
    <location>
        <begin position="255"/>
        <end position="339"/>
    </location>
</feature>
<dbReference type="InParanoid" id="A0A6P8SIH4"/>
<keyword evidence="4" id="KW-1003">Cell membrane</keyword>
<dbReference type="GO" id="GO:0005886">
    <property type="term" value="C:plasma membrane"/>
    <property type="evidence" value="ECO:0007669"/>
    <property type="project" value="UniProtKB-SubCell"/>
</dbReference>
<keyword evidence="14" id="KW-0393">Immunoglobulin domain</keyword>
<dbReference type="GeneID" id="117369007"/>
<dbReference type="FunFam" id="2.60.40.10:FF:000304">
    <property type="entry name" value="Nectin cell adhesion molecule 1"/>
    <property type="match status" value="1"/>
</dbReference>
<feature type="region of interest" description="Disordered" evidence="16">
    <location>
        <begin position="384"/>
        <end position="409"/>
    </location>
</feature>
<dbReference type="InterPro" id="IPR013162">
    <property type="entry name" value="CD80_C2-set"/>
</dbReference>
<proteinExistence type="inferred from homology"/>
<evidence type="ECO:0000256" key="10">
    <source>
        <dbReference type="ARBA" id="ARBA00022989"/>
    </source>
</evidence>
<dbReference type="Pfam" id="PF08205">
    <property type="entry name" value="C2-set_2"/>
    <property type="match status" value="1"/>
</dbReference>
<evidence type="ECO:0000256" key="12">
    <source>
        <dbReference type="ARBA" id="ARBA00023157"/>
    </source>
</evidence>
<reference evidence="20" key="1">
    <citation type="submission" date="2025-08" db="UniProtKB">
        <authorList>
            <consortium name="RefSeq"/>
        </authorList>
    </citation>
    <scope>IDENTIFICATION</scope>
</reference>
<keyword evidence="6" id="KW-0732">Signal</keyword>
<evidence type="ECO:0000256" key="8">
    <source>
        <dbReference type="ARBA" id="ARBA00022889"/>
    </source>
</evidence>
<dbReference type="FunCoup" id="A0A6P8SIH4">
    <property type="interactions" value="487"/>
</dbReference>
<dbReference type="Gene3D" id="2.60.40.10">
    <property type="entry name" value="Immunoglobulins"/>
    <property type="match status" value="3"/>
</dbReference>
<evidence type="ECO:0000256" key="2">
    <source>
        <dbReference type="ARBA" id="ARBA00004536"/>
    </source>
</evidence>
<dbReference type="GO" id="GO:0007155">
    <property type="term" value="P:cell adhesion"/>
    <property type="evidence" value="ECO:0007669"/>
    <property type="project" value="UniProtKB-KW"/>
</dbReference>
<accession>A0A6P8SIH4</accession>
<dbReference type="Proteomes" id="UP000515159">
    <property type="component" value="Chromosome 11"/>
</dbReference>
<keyword evidence="19" id="KW-1185">Reference proteome</keyword>
<dbReference type="RefSeq" id="XP_033818770.1">
    <property type="nucleotide sequence ID" value="XM_033962879.1"/>
</dbReference>
<dbReference type="KEGG" id="gsh:117369007"/>
<sequence>MPLEAKGFAAQDRRLLMLFRGWRKAGLAAQNCCRFAVHGQRVKVRDEATGYIGQEVVLQCIFNPGTNSSINISQVTWVKSVTGKKISIAVFHPVYGESYPWEGKKGRFSFQAPSLKDASLVIRPLKMGDEGTYICEFATYPNGNEEAETKLVLLAEPRNSAQAILVTANDTETTVATCISADGRPPPQITWQSNLSGNFSTSQINNTDGTVTVTSQYNIVPSSQANGQSVICVITHKTSKEPYRIPITLSIQYPPEVTIEGYDDNWYISRTQADLKCIAKGNPPPTNFHWSSTNGPLPRTVEVINNLLVVKIVDNLVNTTFICQVTNAVGTSSSQLNILVRGSPDNSGATATGGIVGGIIASIVVITAVITVVLICKQQQKNQTSCDDLEGPPAYRPPPPELKLQSTEEDKTLDTGTEVLLKPDLFEPSSVVENSNGEHLKYREVLITEDCMDFRCMPNPNMDDDYLEQINPIYNELSYPASVSCQEDKGFVMSRAMYV</sequence>
<gene>
    <name evidence="20" type="primary">LOC117369007</name>
</gene>
<evidence type="ECO:0000256" key="15">
    <source>
        <dbReference type="ARBA" id="ARBA00082570"/>
    </source>
</evidence>
<dbReference type="SUPFAM" id="SSF48726">
    <property type="entry name" value="Immunoglobulin"/>
    <property type="match status" value="3"/>
</dbReference>
<evidence type="ECO:0000256" key="4">
    <source>
        <dbReference type="ARBA" id="ARBA00022475"/>
    </source>
</evidence>
<evidence type="ECO:0000256" key="14">
    <source>
        <dbReference type="ARBA" id="ARBA00023319"/>
    </source>
</evidence>
<evidence type="ECO:0000313" key="20">
    <source>
        <dbReference type="RefSeq" id="XP_033818770.1"/>
    </source>
</evidence>
<dbReference type="InterPro" id="IPR013106">
    <property type="entry name" value="Ig_V-set"/>
</dbReference>
<dbReference type="SMART" id="SM00409">
    <property type="entry name" value="IG"/>
    <property type="match status" value="2"/>
</dbReference>
<evidence type="ECO:0000256" key="1">
    <source>
        <dbReference type="ARBA" id="ARBA00004251"/>
    </source>
</evidence>
<dbReference type="SMART" id="SM00406">
    <property type="entry name" value="IGv"/>
    <property type="match status" value="1"/>
</dbReference>
<evidence type="ECO:0000256" key="7">
    <source>
        <dbReference type="ARBA" id="ARBA00022737"/>
    </source>
</evidence>
<keyword evidence="5 17" id="KW-0812">Transmembrane</keyword>
<dbReference type="InterPro" id="IPR036179">
    <property type="entry name" value="Ig-like_dom_sf"/>
</dbReference>
<evidence type="ECO:0000256" key="6">
    <source>
        <dbReference type="ARBA" id="ARBA00022729"/>
    </source>
</evidence>
<dbReference type="AlphaFoldDB" id="A0A6P8SIH4"/>
<keyword evidence="11 17" id="KW-0472">Membrane</keyword>
<evidence type="ECO:0000256" key="5">
    <source>
        <dbReference type="ARBA" id="ARBA00022692"/>
    </source>
</evidence>
<dbReference type="InterPro" id="IPR003599">
    <property type="entry name" value="Ig_sub"/>
</dbReference>
<evidence type="ECO:0000256" key="3">
    <source>
        <dbReference type="ARBA" id="ARBA00007810"/>
    </source>
</evidence>
<dbReference type="PANTHER" id="PTHR47387:SF1">
    <property type="entry name" value="NECTIN-2"/>
    <property type="match status" value="1"/>
</dbReference>
<dbReference type="PROSITE" id="PS50835">
    <property type="entry name" value="IG_LIKE"/>
    <property type="match status" value="3"/>
</dbReference>
<keyword evidence="8" id="KW-0130">Cell adhesion</keyword>
<evidence type="ECO:0000256" key="13">
    <source>
        <dbReference type="ARBA" id="ARBA00023180"/>
    </source>
</evidence>
<comment type="subcellular location">
    <subcellularLocation>
        <location evidence="2">Cell junction</location>
        <location evidence="2">Adherens junction</location>
    </subcellularLocation>
    <subcellularLocation>
        <location evidence="1">Cell membrane</location>
        <topology evidence="1">Single-pass type I membrane protein</topology>
    </subcellularLocation>
</comment>
<organism evidence="19 20">
    <name type="scientific">Geotrypetes seraphini</name>
    <name type="common">Gaboon caecilian</name>
    <name type="synonym">Caecilia seraphini</name>
    <dbReference type="NCBI Taxonomy" id="260995"/>
    <lineage>
        <taxon>Eukaryota</taxon>
        <taxon>Metazoa</taxon>
        <taxon>Chordata</taxon>
        <taxon>Craniata</taxon>
        <taxon>Vertebrata</taxon>
        <taxon>Euteleostomi</taxon>
        <taxon>Amphibia</taxon>
        <taxon>Gymnophiona</taxon>
        <taxon>Geotrypetes</taxon>
    </lineage>
</organism>
<evidence type="ECO:0000256" key="11">
    <source>
        <dbReference type="ARBA" id="ARBA00023136"/>
    </source>
</evidence>
<keyword evidence="10 17" id="KW-1133">Transmembrane helix</keyword>
<keyword evidence="9" id="KW-0965">Cell junction</keyword>
<feature type="domain" description="Ig-like" evidence="18">
    <location>
        <begin position="53"/>
        <end position="152"/>
    </location>
</feature>